<dbReference type="NCBIfam" id="TIGR01436">
    <property type="entry name" value="glu_cys_lig_pln"/>
    <property type="match status" value="1"/>
</dbReference>
<comment type="similarity">
    <text evidence="10">Belongs to the glutamate--cysteine ligase type 2 family. EgtA subfamily.</text>
</comment>
<dbReference type="Proteomes" id="UP000273675">
    <property type="component" value="Unassembled WGS sequence"/>
</dbReference>
<proteinExistence type="inferred from homology"/>
<dbReference type="PIRSF" id="PIRSF017901">
    <property type="entry name" value="GCL"/>
    <property type="match status" value="1"/>
</dbReference>
<evidence type="ECO:0000256" key="5">
    <source>
        <dbReference type="ARBA" id="ARBA00022684"/>
    </source>
</evidence>
<dbReference type="GO" id="GO:0004357">
    <property type="term" value="F:glutamate-cysteine ligase activity"/>
    <property type="evidence" value="ECO:0007669"/>
    <property type="project" value="UniProtKB-UniRule"/>
</dbReference>
<gene>
    <name evidence="12" type="ORF">C7435_1680</name>
</gene>
<dbReference type="InterPro" id="IPR014746">
    <property type="entry name" value="Gln_synth/guanido_kin_cat_dom"/>
</dbReference>
<evidence type="ECO:0000313" key="13">
    <source>
        <dbReference type="Proteomes" id="UP000273675"/>
    </source>
</evidence>
<evidence type="ECO:0000256" key="6">
    <source>
        <dbReference type="ARBA" id="ARBA00022741"/>
    </source>
</evidence>
<name>A0A495DDS6_9PROT</name>
<dbReference type="InterPro" id="IPR035434">
    <property type="entry name" value="GCL_bact_plant"/>
</dbReference>
<dbReference type="SUPFAM" id="SSF55931">
    <property type="entry name" value="Glutamine synthetase/guanido kinase"/>
    <property type="match status" value="1"/>
</dbReference>
<comment type="pathway">
    <text evidence="1">Sulfur metabolism; glutathione biosynthesis; glutathione from L-cysteine and L-glutamate: step 1/2.</text>
</comment>
<dbReference type="EMBL" id="RBIM01000003">
    <property type="protein sequence ID" value="RKR00472.1"/>
    <property type="molecule type" value="Genomic_DNA"/>
</dbReference>
<evidence type="ECO:0000256" key="7">
    <source>
        <dbReference type="ARBA" id="ARBA00022840"/>
    </source>
</evidence>
<dbReference type="GO" id="GO:0006750">
    <property type="term" value="P:glutathione biosynthetic process"/>
    <property type="evidence" value="ECO:0007669"/>
    <property type="project" value="UniProtKB-UniRule"/>
</dbReference>
<evidence type="ECO:0000256" key="2">
    <source>
        <dbReference type="ARBA" id="ARBA00010253"/>
    </source>
</evidence>
<comment type="similarity">
    <text evidence="2">Belongs to the carboxylate-amine ligase family. Glutamate--cysteine ligase type 2 subfamily.</text>
</comment>
<keyword evidence="9 11" id="KW-1015">Disulfide bond</keyword>
<organism evidence="12 13">
    <name type="scientific">Maricaulis maris</name>
    <dbReference type="NCBI Taxonomy" id="74318"/>
    <lineage>
        <taxon>Bacteria</taxon>
        <taxon>Pseudomonadati</taxon>
        <taxon>Pseudomonadota</taxon>
        <taxon>Alphaproteobacteria</taxon>
        <taxon>Maricaulales</taxon>
        <taxon>Maricaulaceae</taxon>
        <taxon>Maricaulis</taxon>
    </lineage>
</organism>
<evidence type="ECO:0000256" key="11">
    <source>
        <dbReference type="PIRSR" id="PIRSR017901-50"/>
    </source>
</evidence>
<keyword evidence="6 10" id="KW-0547">Nucleotide-binding</keyword>
<evidence type="ECO:0000313" key="12">
    <source>
        <dbReference type="EMBL" id="RKR00472.1"/>
    </source>
</evidence>
<keyword evidence="7 10" id="KW-0067">ATP-binding</keyword>
<dbReference type="PANTHER" id="PTHR34378">
    <property type="entry name" value="GLUTAMATE--CYSTEINE LIGASE, CHLOROPLASTIC"/>
    <property type="match status" value="1"/>
</dbReference>
<sequence length="457" mass="50541">MSGTYNSGGEGAPIESLDQLTAYFAAGEKPETAFRIGTEHEKFGFALGDHTPLAFRADGPSVEKMLSGLERFGWQPVREGGELIALKRDGASITLEPGGQFELSGAPLETIHQTCAEVNLHLREVREVADEIGAGFLGLGFSPKWSLEETPMMPKARYGLMKAYMPKVGTMGHQMMFRSCTVQTNLDFSTEADMAKKFRVSLALQPLATALFANSPFKDGGLHGFLSYRAHVWTDTDNNRTGMLPFVFDEGFGYEQYRDWALDVPMYFVKRGGEYKDATGKSFRDFLDGKLDVVPGEKPVISDWEDHLSTVFPEVRLKTFLEMRGADSGPWNTLCALPAFWVGLLYDNTALDAAWDLVKDWTEAERNALRIGAAKTGLHTPFRDGTLQDIAREALAIARTGLRARARMNGHGESEALFLDDLDEIARTGVTRAEGLVERFKGEWGGSIEPVFTECAY</sequence>
<dbReference type="AlphaFoldDB" id="A0A495DDS6"/>
<feature type="disulfide bond" evidence="11">
    <location>
        <begin position="115"/>
        <end position="335"/>
    </location>
</feature>
<protein>
    <recommendedName>
        <fullName evidence="10">Glutamate--cysteine ligase</fullName>
        <ecNumber evidence="10">6.3.2.2</ecNumber>
    </recommendedName>
</protein>
<dbReference type="InterPro" id="IPR006336">
    <property type="entry name" value="GCS2"/>
</dbReference>
<evidence type="ECO:0000256" key="10">
    <source>
        <dbReference type="PIRNR" id="PIRNR017901"/>
    </source>
</evidence>
<keyword evidence="5" id="KW-0317">Glutathione biosynthesis</keyword>
<comment type="caution">
    <text evidence="12">The sequence shown here is derived from an EMBL/GenBank/DDBJ whole genome shotgun (WGS) entry which is preliminary data.</text>
</comment>
<evidence type="ECO:0000256" key="1">
    <source>
        <dbReference type="ARBA" id="ARBA00005006"/>
    </source>
</evidence>
<dbReference type="GO" id="GO:0005524">
    <property type="term" value="F:ATP binding"/>
    <property type="evidence" value="ECO:0007669"/>
    <property type="project" value="UniProtKB-UniRule"/>
</dbReference>
<comment type="subunit">
    <text evidence="3">Homodimer or monomer when oxidized or reduced, respectively.</text>
</comment>
<comment type="function">
    <text evidence="10">Catalyzes the synthesis of gamma-glutamylcysteine (gamma-GC).</text>
</comment>
<evidence type="ECO:0000256" key="3">
    <source>
        <dbReference type="ARBA" id="ARBA00011153"/>
    </source>
</evidence>
<keyword evidence="8" id="KW-0809">Transit peptide</keyword>
<dbReference type="PANTHER" id="PTHR34378:SF1">
    <property type="entry name" value="GLUTAMATE--CYSTEINE LIGASE, CHLOROPLASTIC"/>
    <property type="match status" value="1"/>
</dbReference>
<dbReference type="RefSeq" id="WP_121210799.1">
    <property type="nucleotide sequence ID" value="NZ_RBIM01000003.1"/>
</dbReference>
<evidence type="ECO:0000256" key="4">
    <source>
        <dbReference type="ARBA" id="ARBA00022598"/>
    </source>
</evidence>
<dbReference type="Pfam" id="PF04107">
    <property type="entry name" value="GCS2"/>
    <property type="match status" value="1"/>
</dbReference>
<keyword evidence="4 10" id="KW-0436">Ligase</keyword>
<evidence type="ECO:0000256" key="9">
    <source>
        <dbReference type="ARBA" id="ARBA00023157"/>
    </source>
</evidence>
<reference evidence="12 13" key="1">
    <citation type="submission" date="2018-10" db="EMBL/GenBank/DDBJ databases">
        <title>Genomic Encyclopedia of Type Strains, Phase IV (KMG-IV): sequencing the most valuable type-strain genomes for metagenomic binning, comparative biology and taxonomic classification.</title>
        <authorList>
            <person name="Goeker M."/>
        </authorList>
    </citation>
    <scope>NUCLEOTIDE SEQUENCE [LARGE SCALE GENOMIC DNA]</scope>
    <source>
        <strain evidence="12 13">DSM 4734</strain>
    </source>
</reference>
<accession>A0A495DDS6</accession>
<dbReference type="InterPro" id="IPR011556">
    <property type="entry name" value="Glut_cys_lig_pln_type"/>
</dbReference>
<evidence type="ECO:0000256" key="8">
    <source>
        <dbReference type="ARBA" id="ARBA00022946"/>
    </source>
</evidence>
<dbReference type="EC" id="6.3.2.2" evidence="10"/>
<comment type="catalytic activity">
    <reaction evidence="10">
        <text>L-cysteine + L-glutamate + ATP = gamma-L-glutamyl-L-cysteine + ADP + phosphate + H(+)</text>
        <dbReference type="Rhea" id="RHEA:13285"/>
        <dbReference type="ChEBI" id="CHEBI:15378"/>
        <dbReference type="ChEBI" id="CHEBI:29985"/>
        <dbReference type="ChEBI" id="CHEBI:30616"/>
        <dbReference type="ChEBI" id="CHEBI:35235"/>
        <dbReference type="ChEBI" id="CHEBI:43474"/>
        <dbReference type="ChEBI" id="CHEBI:58173"/>
        <dbReference type="ChEBI" id="CHEBI:456216"/>
        <dbReference type="EC" id="6.3.2.2"/>
    </reaction>
</comment>
<dbReference type="Gene3D" id="3.30.590.20">
    <property type="match status" value="1"/>
</dbReference>
<dbReference type="OrthoDB" id="9780152at2"/>